<dbReference type="Proteomes" id="UP001185659">
    <property type="component" value="Unassembled WGS sequence"/>
</dbReference>
<feature type="signal peptide" evidence="1">
    <location>
        <begin position="1"/>
        <end position="22"/>
    </location>
</feature>
<sequence length="168" mass="17796">MNRMRSFLLVAVFLLGCGAGSADEPGARVFQPAMPLDNAAQTDITTLYNGQPGVLERYAWAMSANRHMLVGRNGDAIYGRGFDAASGDGGVWAFVGPQDQHVIRLADGALVIARGAPLANLYAEVGCKVGEWPTLICADGRKRSISAPNATTIRIEDETFELAGQGAE</sequence>
<feature type="chain" id="PRO_5045764527" evidence="1">
    <location>
        <begin position="23"/>
        <end position="168"/>
    </location>
</feature>
<accession>A0ABU4AKZ3</accession>
<comment type="caution">
    <text evidence="2">The sequence shown here is derived from an EMBL/GenBank/DDBJ whole genome shotgun (WGS) entry which is preliminary data.</text>
</comment>
<evidence type="ECO:0000256" key="1">
    <source>
        <dbReference type="SAM" id="SignalP"/>
    </source>
</evidence>
<reference evidence="2 3" key="1">
    <citation type="submission" date="2023-10" db="EMBL/GenBank/DDBJ databases">
        <authorList>
            <person name="Venkata Ramana C."/>
            <person name="Sasikala C."/>
            <person name="Dhurka M."/>
        </authorList>
    </citation>
    <scope>NUCLEOTIDE SEQUENCE [LARGE SCALE GENOMIC DNA]</scope>
    <source>
        <strain evidence="2 3">KCTC 32151</strain>
    </source>
</reference>
<organism evidence="2 3">
    <name type="scientific">Nitratireductor aquimarinus</name>
    <dbReference type="NCBI Taxonomy" id="889300"/>
    <lineage>
        <taxon>Bacteria</taxon>
        <taxon>Pseudomonadati</taxon>
        <taxon>Pseudomonadota</taxon>
        <taxon>Alphaproteobacteria</taxon>
        <taxon>Hyphomicrobiales</taxon>
        <taxon>Phyllobacteriaceae</taxon>
        <taxon>Nitratireductor</taxon>
    </lineage>
</organism>
<keyword evidence="3" id="KW-1185">Reference proteome</keyword>
<protein>
    <submittedName>
        <fullName evidence="2">Uncharacterized protein</fullName>
    </submittedName>
</protein>
<keyword evidence="1" id="KW-0732">Signal</keyword>
<evidence type="ECO:0000313" key="2">
    <source>
        <dbReference type="EMBL" id="MDV6226927.1"/>
    </source>
</evidence>
<evidence type="ECO:0000313" key="3">
    <source>
        <dbReference type="Proteomes" id="UP001185659"/>
    </source>
</evidence>
<dbReference type="PROSITE" id="PS51257">
    <property type="entry name" value="PROKAR_LIPOPROTEIN"/>
    <property type="match status" value="1"/>
</dbReference>
<proteinExistence type="predicted"/>
<dbReference type="EMBL" id="JAWLIP010000005">
    <property type="protein sequence ID" value="MDV6226927.1"/>
    <property type="molecule type" value="Genomic_DNA"/>
</dbReference>
<name>A0ABU4AKZ3_9HYPH</name>
<dbReference type="RefSeq" id="WP_206554275.1">
    <property type="nucleotide sequence ID" value="NZ_JAWJDW010000007.1"/>
</dbReference>
<gene>
    <name evidence="2" type="ORF">R2G56_11575</name>
</gene>